<dbReference type="Proteomes" id="UP000680805">
    <property type="component" value="Chromosome"/>
</dbReference>
<dbReference type="Pfam" id="PF11185">
    <property type="entry name" value="DUF2971"/>
    <property type="match status" value="1"/>
</dbReference>
<accession>A0A975RSB5</accession>
<reference evidence="1" key="1">
    <citation type="submission" date="2021-06" db="EMBL/GenBank/DDBJ databases">
        <title>Bradyrhizobium sp. S2-11-2 Genome sequencing.</title>
        <authorList>
            <person name="Jin L."/>
        </authorList>
    </citation>
    <scope>NUCLEOTIDE SEQUENCE</scope>
    <source>
        <strain evidence="1">S2-11-2</strain>
    </source>
</reference>
<dbReference type="InterPro" id="IPR021352">
    <property type="entry name" value="DUF2971"/>
</dbReference>
<name>A0A975RSB5_9BRAD</name>
<dbReference type="EMBL" id="CP076135">
    <property type="protein sequence ID" value="QWG17849.1"/>
    <property type="molecule type" value="Genomic_DNA"/>
</dbReference>
<evidence type="ECO:0000313" key="2">
    <source>
        <dbReference type="Proteomes" id="UP000680805"/>
    </source>
</evidence>
<sequence>MSDQNSTPPLNDQQVVALFNPLFGGLEKTHTNDSVRPLLAHYTSIRVMENILQSSEIWFSNPLFMNDLQEMRFGLNEGTRFFSNVEHLKKAGGNDARADILQRAYFHYFNHFDEQQAFDTYIFCLTEHAPDNNDGLLSMWRGYGQHGNGAALVFDSSKITVVPESPLLFAKVSYVTDAQRVGQVQGILENWIELTLKLDLPPDRLHLASYVAFTLIKSHALVTKHAGFSEENEWRVIYVPERDAKGVLKQFLKYHIGERGVEPKLKYTIGHMPGVSANDLALEGILERIILGPSHSSPLAKRSVERLLDNIGKSHFKTLLRASGIPLRPNSGSSF</sequence>
<dbReference type="AlphaFoldDB" id="A0A975RSB5"/>
<organism evidence="1 2">
    <name type="scientific">Bradyrhizobium sediminis</name>
    <dbReference type="NCBI Taxonomy" id="2840469"/>
    <lineage>
        <taxon>Bacteria</taxon>
        <taxon>Pseudomonadati</taxon>
        <taxon>Pseudomonadota</taxon>
        <taxon>Alphaproteobacteria</taxon>
        <taxon>Hyphomicrobiales</taxon>
        <taxon>Nitrobacteraceae</taxon>
        <taxon>Bradyrhizobium</taxon>
    </lineage>
</organism>
<gene>
    <name evidence="1" type="ORF">KMZ68_23330</name>
</gene>
<proteinExistence type="predicted"/>
<dbReference type="KEGG" id="bsei:KMZ68_23330"/>
<dbReference type="RefSeq" id="WP_215613472.1">
    <property type="nucleotide sequence ID" value="NZ_CP076135.1"/>
</dbReference>
<evidence type="ECO:0000313" key="1">
    <source>
        <dbReference type="EMBL" id="QWG17849.1"/>
    </source>
</evidence>
<protein>
    <submittedName>
        <fullName evidence="1">DUF2971 domain-containing protein</fullName>
    </submittedName>
</protein>